<protein>
    <recommendedName>
        <fullName evidence="1">DUF4283 domain-containing protein</fullName>
    </recommendedName>
</protein>
<evidence type="ECO:0000313" key="3">
    <source>
        <dbReference type="Proteomes" id="UP001227230"/>
    </source>
</evidence>
<feature type="domain" description="DUF4283" evidence="1">
    <location>
        <begin position="189"/>
        <end position="273"/>
    </location>
</feature>
<dbReference type="Proteomes" id="UP001227230">
    <property type="component" value="Chromosome 9"/>
</dbReference>
<evidence type="ECO:0000259" key="1">
    <source>
        <dbReference type="Pfam" id="PF14111"/>
    </source>
</evidence>
<keyword evidence="3" id="KW-1185">Reference proteome</keyword>
<evidence type="ECO:0000313" key="2">
    <source>
        <dbReference type="EMBL" id="WJZ94528.1"/>
    </source>
</evidence>
<name>A0ABY9CGI4_VITVI</name>
<dbReference type="EMBL" id="CP126656">
    <property type="protein sequence ID" value="WJZ94528.1"/>
    <property type="molecule type" value="Genomic_DNA"/>
</dbReference>
<organism evidence="2 3">
    <name type="scientific">Vitis vinifera</name>
    <name type="common">Grape</name>
    <dbReference type="NCBI Taxonomy" id="29760"/>
    <lineage>
        <taxon>Eukaryota</taxon>
        <taxon>Viridiplantae</taxon>
        <taxon>Streptophyta</taxon>
        <taxon>Embryophyta</taxon>
        <taxon>Tracheophyta</taxon>
        <taxon>Spermatophyta</taxon>
        <taxon>Magnoliopsida</taxon>
        <taxon>eudicotyledons</taxon>
        <taxon>Gunneridae</taxon>
        <taxon>Pentapetalae</taxon>
        <taxon>rosids</taxon>
        <taxon>Vitales</taxon>
        <taxon>Vitaceae</taxon>
        <taxon>Viteae</taxon>
        <taxon>Vitis</taxon>
    </lineage>
</organism>
<gene>
    <name evidence="2" type="ORF">VitviT2T_013375</name>
</gene>
<accession>A0ABY9CGI4</accession>
<reference evidence="2 3" key="1">
    <citation type="journal article" date="2023" name="Hortic Res">
        <title>The complete reference genome for grapevine (Vitis vinifera L.) genetics and breeding.</title>
        <authorList>
            <person name="Shi X."/>
            <person name="Cao S."/>
            <person name="Wang X."/>
            <person name="Huang S."/>
            <person name="Wang Y."/>
            <person name="Liu Z."/>
            <person name="Liu W."/>
            <person name="Leng X."/>
            <person name="Peng Y."/>
            <person name="Wang N."/>
            <person name="Wang Y."/>
            <person name="Ma Z."/>
            <person name="Xu X."/>
            <person name="Zhang F."/>
            <person name="Xue H."/>
            <person name="Zhong H."/>
            <person name="Wang Y."/>
            <person name="Zhang K."/>
            <person name="Velt A."/>
            <person name="Avia K."/>
            <person name="Holtgrawe D."/>
            <person name="Grimplet J."/>
            <person name="Matus J.T."/>
            <person name="Ware D."/>
            <person name="Wu X."/>
            <person name="Wang H."/>
            <person name="Liu C."/>
            <person name="Fang Y."/>
            <person name="Rustenholz C."/>
            <person name="Cheng Z."/>
            <person name="Xiao H."/>
            <person name="Zhou Y."/>
        </authorList>
    </citation>
    <scope>NUCLEOTIDE SEQUENCE [LARGE SCALE GENOMIC DNA]</scope>
    <source>
        <strain evidence="3">cv. Pinot noir / PN40024</strain>
        <tissue evidence="2">Leaf</tissue>
    </source>
</reference>
<proteinExistence type="predicted"/>
<sequence length="282" mass="32907">MREKIERRRWKGSSFRVESKVFKIGAEERKGKPQVIIIESKREVSSWVRLRPVSVGFFLESLNQCIKDKEEGKWEMGWKKNRRTYSLVRDVNRAGCFLLLGVVDLEMKRFNIFIPKGRGERGGWISMAEMLRKLGANFGRKENKQEERAMVKPSMERSYAEMVKKLRSRDSKKVRVEVRRKEISRNLCKLEHCLVGSWNPNLVRGDDLERLGWLMANSWGLKKKARVGKVGKWQGFLEFEFVGEAKRVLTSGKRSIRGIQLGLERWSPRTGCLEEGEIRSEA</sequence>
<dbReference type="InterPro" id="IPR025558">
    <property type="entry name" value="DUF4283"/>
</dbReference>
<dbReference type="Pfam" id="PF14111">
    <property type="entry name" value="DUF4283"/>
    <property type="match status" value="1"/>
</dbReference>